<gene>
    <name evidence="4" type="ORF">FWK35_00028114</name>
</gene>
<name>A0A6G0W645_APHCR</name>
<feature type="domain" description="Transposable element P transposase-like RNase H C-terminal" evidence="3">
    <location>
        <begin position="329"/>
        <end position="358"/>
    </location>
</feature>
<keyword evidence="5" id="KW-1185">Reference proteome</keyword>
<dbReference type="AlphaFoldDB" id="A0A6G0W645"/>
<dbReference type="Proteomes" id="UP000478052">
    <property type="component" value="Unassembled WGS sequence"/>
</dbReference>
<dbReference type="Pfam" id="PF21788">
    <property type="entry name" value="TNP-like_GBD"/>
    <property type="match status" value="1"/>
</dbReference>
<accession>A0A6G0W645</accession>
<sequence>DRGEEERLFGSVTNLEQWDGATRAQVDEVRTIIKVVKRVTLSLQSFKVFTPVCKYNGCQTSNSTNVQPMFENSPSLSITPSTKAYVSSLIDFPSPKIKSPKKLLANESKLQCKLQNLRRVLKRKRAIIRESTVRRMLQSIAYVPGFLSEYSDQLVLKIKAMSEVEKKCVILFDEMAIMKCIEYNKNMDMIKSFEDKGPLGRSSKYAKHALVIMIRGLYKNWKCPLCYFLTCNDIGLLPTALVCDQGTQNRKLFSLLGGTETAPKLKSTTILFKDIVKTYDIDRRSATARAMCKITPSHLNPDPFKKMSCKLALQTFSNSVASALKKRVLNQDPLENMFSIIRQKNGYNRNSTARLFRTCFASICSFTLMITSEKCNCENDDDESLTVDFKISDIKTKKNINDQLTDKNEETPLFESLSDCSNSLSSSPVLINKLPVSAVFWRNAL</sequence>
<evidence type="ECO:0000313" key="4">
    <source>
        <dbReference type="EMBL" id="KAF0721506.1"/>
    </source>
</evidence>
<dbReference type="Pfam" id="PF21789">
    <property type="entry name" value="TNP-like_RNaseH_C"/>
    <property type="match status" value="1"/>
</dbReference>
<evidence type="ECO:0000313" key="5">
    <source>
        <dbReference type="Proteomes" id="UP000478052"/>
    </source>
</evidence>
<dbReference type="InterPro" id="IPR048365">
    <property type="entry name" value="TNP-like_RNaseH_N"/>
</dbReference>
<protein>
    <submittedName>
        <fullName evidence="4">Transposable element P transposase</fullName>
    </submittedName>
</protein>
<dbReference type="OrthoDB" id="6627544at2759"/>
<proteinExistence type="predicted"/>
<feature type="domain" description="Transposable element P transposase-like GTP-binding insertion" evidence="2">
    <location>
        <begin position="266"/>
        <end position="325"/>
    </location>
</feature>
<feature type="domain" description="Transposable element P transposase-like RNase H" evidence="1">
    <location>
        <begin position="144"/>
        <end position="231"/>
    </location>
</feature>
<evidence type="ECO:0000259" key="1">
    <source>
        <dbReference type="Pfam" id="PF21787"/>
    </source>
</evidence>
<dbReference type="InterPro" id="IPR048367">
    <property type="entry name" value="TNP-like_RNaseH_C"/>
</dbReference>
<evidence type="ECO:0000259" key="3">
    <source>
        <dbReference type="Pfam" id="PF21789"/>
    </source>
</evidence>
<evidence type="ECO:0000259" key="2">
    <source>
        <dbReference type="Pfam" id="PF21788"/>
    </source>
</evidence>
<feature type="non-terminal residue" evidence="4">
    <location>
        <position position="445"/>
    </location>
</feature>
<dbReference type="EMBL" id="VUJU01009169">
    <property type="protein sequence ID" value="KAF0721506.1"/>
    <property type="molecule type" value="Genomic_DNA"/>
</dbReference>
<dbReference type="Pfam" id="PF21787">
    <property type="entry name" value="TNP-like_RNaseH_N"/>
    <property type="match status" value="1"/>
</dbReference>
<comment type="caution">
    <text evidence="4">The sequence shown here is derived from an EMBL/GenBank/DDBJ whole genome shotgun (WGS) entry which is preliminary data.</text>
</comment>
<organism evidence="4 5">
    <name type="scientific">Aphis craccivora</name>
    <name type="common">Cowpea aphid</name>
    <dbReference type="NCBI Taxonomy" id="307492"/>
    <lineage>
        <taxon>Eukaryota</taxon>
        <taxon>Metazoa</taxon>
        <taxon>Ecdysozoa</taxon>
        <taxon>Arthropoda</taxon>
        <taxon>Hexapoda</taxon>
        <taxon>Insecta</taxon>
        <taxon>Pterygota</taxon>
        <taxon>Neoptera</taxon>
        <taxon>Paraneoptera</taxon>
        <taxon>Hemiptera</taxon>
        <taxon>Sternorrhyncha</taxon>
        <taxon>Aphidomorpha</taxon>
        <taxon>Aphidoidea</taxon>
        <taxon>Aphididae</taxon>
        <taxon>Aphidini</taxon>
        <taxon>Aphis</taxon>
        <taxon>Aphis</taxon>
    </lineage>
</organism>
<feature type="non-terminal residue" evidence="4">
    <location>
        <position position="1"/>
    </location>
</feature>
<dbReference type="InterPro" id="IPR048366">
    <property type="entry name" value="TNP-like_GBD"/>
</dbReference>
<reference evidence="4 5" key="1">
    <citation type="submission" date="2019-08" db="EMBL/GenBank/DDBJ databases">
        <title>Whole genome of Aphis craccivora.</title>
        <authorList>
            <person name="Voronova N.V."/>
            <person name="Shulinski R.S."/>
            <person name="Bandarenka Y.V."/>
            <person name="Zhorov D.G."/>
            <person name="Warner D."/>
        </authorList>
    </citation>
    <scope>NUCLEOTIDE SEQUENCE [LARGE SCALE GENOMIC DNA]</scope>
    <source>
        <strain evidence="4">180601</strain>
        <tissue evidence="4">Whole Body</tissue>
    </source>
</reference>